<reference evidence="1 2" key="1">
    <citation type="journal article" date="2015" name="MBio">
        <title>Genome sequence of the Drosophila melanogaster male-killing Spiroplasma strain MSRO endosymbiont.</title>
        <authorList>
            <person name="Paredes J.C."/>
            <person name="Herren J.K."/>
            <person name="Schupfer F."/>
            <person name="Marin R."/>
            <person name="Claverol S."/>
            <person name="Kuo C.H."/>
            <person name="Lemaitre B."/>
            <person name="Beven L."/>
        </authorList>
    </citation>
    <scope>NUCLEOTIDE SEQUENCE [LARGE SCALE GENOMIC DNA]</scope>
    <source>
        <strain evidence="1 2">MSRO</strain>
    </source>
</reference>
<dbReference type="STRING" id="2138.SMSRO_v1c11600"/>
<keyword evidence="2" id="KW-1185">Reference proteome</keyword>
<proteinExistence type="predicted"/>
<dbReference type="AlphaFoldDB" id="A0A2P6FDE8"/>
<sequence length="95" mass="11145">MIGVNDTVEGVFNLEDAKELYNWSHEENLAFISMWSVNDDKGFIGQQPSAKTFTSHGLNYLREWDFMRAFNGDWQEWVKRPASDPFRNKITRILS</sequence>
<name>A0A2P6FDE8_9MOLU</name>
<gene>
    <name evidence="1" type="ORF">SMSRO_SF012250</name>
</gene>
<organism evidence="1 2">
    <name type="scientific">Spiroplasma poulsonii</name>
    <dbReference type="NCBI Taxonomy" id="2138"/>
    <lineage>
        <taxon>Bacteria</taxon>
        <taxon>Bacillati</taxon>
        <taxon>Mycoplasmatota</taxon>
        <taxon>Mollicutes</taxon>
        <taxon>Entomoplasmatales</taxon>
        <taxon>Spiroplasmataceae</taxon>
        <taxon>Spiroplasma</taxon>
    </lineage>
</organism>
<dbReference type="Proteomes" id="UP000031565">
    <property type="component" value="Unassembled WGS sequence"/>
</dbReference>
<accession>A0A2P6FDE8</accession>
<dbReference type="OrthoDB" id="99456at2"/>
<evidence type="ECO:0000313" key="2">
    <source>
        <dbReference type="Proteomes" id="UP000031565"/>
    </source>
</evidence>
<evidence type="ECO:0000313" key="1">
    <source>
        <dbReference type="EMBL" id="PQM31394.1"/>
    </source>
</evidence>
<dbReference type="RefSeq" id="WP_040093541.1">
    <property type="nucleotide sequence ID" value="NZ_CM020866.1"/>
</dbReference>
<dbReference type="EMBL" id="JTLV02000001">
    <property type="protein sequence ID" value="PQM31394.1"/>
    <property type="molecule type" value="Genomic_DNA"/>
</dbReference>
<comment type="caution">
    <text evidence="1">The sequence shown here is derived from an EMBL/GenBank/DDBJ whole genome shotgun (WGS) entry which is preliminary data.</text>
</comment>
<protein>
    <submittedName>
        <fullName evidence="1">Uncharacterized protein</fullName>
    </submittedName>
</protein>
<dbReference type="Gene3D" id="3.20.20.80">
    <property type="entry name" value="Glycosidases"/>
    <property type="match status" value="1"/>
</dbReference>